<dbReference type="Proteomes" id="UP000070399">
    <property type="component" value="Unassembled WGS sequence"/>
</dbReference>
<evidence type="ECO:0008006" key="3">
    <source>
        <dbReference type="Google" id="ProtNLM"/>
    </source>
</evidence>
<organism evidence="1 2">
    <name type="scientific">candidate division MSBL1 archaeon SCGC-AAA833F18</name>
    <dbReference type="NCBI Taxonomy" id="1698257"/>
    <lineage>
        <taxon>Archaea</taxon>
        <taxon>Methanobacteriati</taxon>
        <taxon>Methanobacteriota</taxon>
        <taxon>candidate division MSBL1</taxon>
    </lineage>
</organism>
<proteinExistence type="predicted"/>
<protein>
    <recommendedName>
        <fullName evidence="3">RCK C-terminal domain-containing protein</fullName>
    </recommendedName>
</protein>
<dbReference type="AlphaFoldDB" id="A0A133VS80"/>
<name>A0A133VS80_9EURY</name>
<evidence type="ECO:0000313" key="2">
    <source>
        <dbReference type="Proteomes" id="UP000070399"/>
    </source>
</evidence>
<dbReference type="EMBL" id="LHYO01000009">
    <property type="protein sequence ID" value="KXB09277.1"/>
    <property type="molecule type" value="Genomic_DNA"/>
</dbReference>
<evidence type="ECO:0000313" key="1">
    <source>
        <dbReference type="EMBL" id="KXB09277.1"/>
    </source>
</evidence>
<reference evidence="1 2" key="1">
    <citation type="journal article" date="2016" name="Sci. Rep.">
        <title>Metabolic traits of an uncultured archaeal lineage -MSBL1- from brine pools of the Red Sea.</title>
        <authorList>
            <person name="Mwirichia R."/>
            <person name="Alam I."/>
            <person name="Rashid M."/>
            <person name="Vinu M."/>
            <person name="Ba-Alawi W."/>
            <person name="Anthony Kamau A."/>
            <person name="Kamanda Ngugi D."/>
            <person name="Goker M."/>
            <person name="Klenk H.P."/>
            <person name="Bajic V."/>
            <person name="Stingl U."/>
        </authorList>
    </citation>
    <scope>NUCLEOTIDE SEQUENCE [LARGE SCALE GENOMIC DNA]</scope>
    <source>
        <strain evidence="1">SCGC-AAA833F18</strain>
    </source>
</reference>
<sequence length="94" mass="10309">MSIAKTPSARRENVTRVTDVEGYDLRQYTISEEKKGTAGELSEQLSKETGAFLVAIAKKDEEGGWKILSSPNHDLEVSAGDIVILLGTMINSRR</sequence>
<comment type="caution">
    <text evidence="1">The sequence shown here is derived from an EMBL/GenBank/DDBJ whole genome shotgun (WGS) entry which is preliminary data.</text>
</comment>
<gene>
    <name evidence="1" type="ORF">AKJ35_01120</name>
</gene>
<accession>A0A133VS80</accession>
<keyword evidence="2" id="KW-1185">Reference proteome</keyword>